<feature type="compositionally biased region" description="Polar residues" evidence="1">
    <location>
        <begin position="77"/>
        <end position="103"/>
    </location>
</feature>
<reference evidence="3" key="1">
    <citation type="submission" date="2020-02" db="EMBL/GenBank/DDBJ databases">
        <authorList>
            <person name="Palmer J.M."/>
        </authorList>
    </citation>
    <scope>NUCLEOTIDE SEQUENCE</scope>
    <source>
        <strain evidence="3">EPUS1.4</strain>
        <tissue evidence="3">Thallus</tissue>
    </source>
</reference>
<comment type="caution">
    <text evidence="3">The sequence shown here is derived from an EMBL/GenBank/DDBJ whole genome shotgun (WGS) entry which is preliminary data.</text>
</comment>
<dbReference type="EMBL" id="JAACFV010000121">
    <property type="protein sequence ID" value="KAF7504992.1"/>
    <property type="molecule type" value="Genomic_DNA"/>
</dbReference>
<evidence type="ECO:0000256" key="1">
    <source>
        <dbReference type="SAM" id="MobiDB-lite"/>
    </source>
</evidence>
<feature type="region of interest" description="Disordered" evidence="1">
    <location>
        <begin position="77"/>
        <end position="159"/>
    </location>
</feature>
<gene>
    <name evidence="3" type="ORF">GJ744_001513</name>
</gene>
<sequence>MRSLTTAIPCINVSGPTARRRHYQRSPPPLLSHRRCGDPTLLSKISNTLLVIFERNSGSIFVYKTRIDADEVEGLQTKSSSQHVSPLPSQHASVASSAGTVTPSSGAVQSSHQSVSSLSNDETVRSRHQAEDDRPRDVEPEPSQAPLGDEGLLTTDTTQEQEAADDIYRLYPKWPREGSKLEERDPMFWTVVAIDIFSLFVPVYFLVLAILGEVVHGKPIDSEPWGKTLMSINKIGVTAYPHFFAIIAVRGTEMISSWLTARGATIGLLEQLFGSTNLIGTIKTQIMLRDFNLIALAMMALWALSPLGGQGILRLVTIQNSDRTTQGSVYYLDTSPSAQVSAFDSSNYFNYDSIISVYQAALVSPNSTQMGPQDIWGNVKIPRLEALDSASTNSDGWIDVSHDRRHTPYSSLVGMSLANVSDRGVSNFVIPTSYYNLVCPESAKVLPYGEEILWGSPAGGVVRANGQYITGFGSQRFEDSLNLKPNNFWSIGTFTDQHNGTFGNNTWTRKASDPLSMYFQFNSYDSPEPNGTQLIVAFNCLLFNSNVESMVRCTGKTCEVTSMRPSQSTSNPSNSTPLDNLGAAQSFFDYFAATAGPTGSGIVTEFNQNSFLLQYLQTGFNPIGTVGGTTAVNLTTIPAPILAERLARLMNTLWLPSLSLELVTGNFNPASLGFNQTPGLSSATADLVTPVQIYACSHPWFVLLLLSASCLLLVEAVGMWLKYFSSLVAPKIVGHFSSLTRDNPEMEMRIPPGGTALDGFERARLLRNVRVRFGDSKPRNPVMGHIILKVVDDDQAEGGSYRRLVKGRRYE</sequence>
<keyword evidence="4" id="KW-1185">Reference proteome</keyword>
<keyword evidence="2" id="KW-0472">Membrane</keyword>
<feature type="compositionally biased region" description="Basic and acidic residues" evidence="1">
    <location>
        <begin position="122"/>
        <end position="139"/>
    </location>
</feature>
<evidence type="ECO:0000313" key="3">
    <source>
        <dbReference type="EMBL" id="KAF7504992.1"/>
    </source>
</evidence>
<dbReference type="OrthoDB" id="3692311at2759"/>
<dbReference type="Proteomes" id="UP000606974">
    <property type="component" value="Unassembled WGS sequence"/>
</dbReference>
<feature type="transmembrane region" description="Helical" evidence="2">
    <location>
        <begin position="188"/>
        <end position="211"/>
    </location>
</feature>
<dbReference type="AlphaFoldDB" id="A0A8H7AC59"/>
<evidence type="ECO:0000256" key="2">
    <source>
        <dbReference type="SAM" id="Phobius"/>
    </source>
</evidence>
<keyword evidence="2" id="KW-0812">Transmembrane</keyword>
<keyword evidence="2" id="KW-1133">Transmembrane helix</keyword>
<feature type="compositionally biased region" description="Low complexity" evidence="1">
    <location>
        <begin position="147"/>
        <end position="159"/>
    </location>
</feature>
<accession>A0A8H7AC59</accession>
<feature type="transmembrane region" description="Helical" evidence="2">
    <location>
        <begin position="293"/>
        <end position="313"/>
    </location>
</feature>
<proteinExistence type="predicted"/>
<feature type="compositionally biased region" description="Low complexity" evidence="1">
    <location>
        <begin position="104"/>
        <end position="119"/>
    </location>
</feature>
<protein>
    <submittedName>
        <fullName evidence="3">Uncharacterized protein</fullName>
    </submittedName>
</protein>
<organism evidence="3 4">
    <name type="scientific">Endocarpon pusillum</name>
    <dbReference type="NCBI Taxonomy" id="364733"/>
    <lineage>
        <taxon>Eukaryota</taxon>
        <taxon>Fungi</taxon>
        <taxon>Dikarya</taxon>
        <taxon>Ascomycota</taxon>
        <taxon>Pezizomycotina</taxon>
        <taxon>Eurotiomycetes</taxon>
        <taxon>Chaetothyriomycetidae</taxon>
        <taxon>Verrucariales</taxon>
        <taxon>Verrucariaceae</taxon>
        <taxon>Endocarpon</taxon>
    </lineage>
</organism>
<name>A0A8H7AC59_9EURO</name>
<evidence type="ECO:0000313" key="4">
    <source>
        <dbReference type="Proteomes" id="UP000606974"/>
    </source>
</evidence>